<keyword evidence="2" id="KW-1185">Reference proteome</keyword>
<evidence type="ECO:0000313" key="2">
    <source>
        <dbReference type="Proteomes" id="UP000610456"/>
    </source>
</evidence>
<evidence type="ECO:0008006" key="3">
    <source>
        <dbReference type="Google" id="ProtNLM"/>
    </source>
</evidence>
<dbReference type="Proteomes" id="UP000610456">
    <property type="component" value="Unassembled WGS sequence"/>
</dbReference>
<dbReference type="Gene3D" id="3.40.50.10320">
    <property type="entry name" value="LmbE-like"/>
    <property type="match status" value="1"/>
</dbReference>
<protein>
    <recommendedName>
        <fullName evidence="3">N-acetylglucosaminyl deacetylase, LmbE family</fullName>
    </recommendedName>
</protein>
<organism evidence="1 2">
    <name type="scientific">Salinimicrobium marinum</name>
    <dbReference type="NCBI Taxonomy" id="680283"/>
    <lineage>
        <taxon>Bacteria</taxon>
        <taxon>Pseudomonadati</taxon>
        <taxon>Bacteroidota</taxon>
        <taxon>Flavobacteriia</taxon>
        <taxon>Flavobacteriales</taxon>
        <taxon>Flavobacteriaceae</taxon>
        <taxon>Salinimicrobium</taxon>
    </lineage>
</organism>
<dbReference type="SUPFAM" id="SSF102588">
    <property type="entry name" value="LmbE-like"/>
    <property type="match status" value="1"/>
</dbReference>
<accession>A0A918SBC1</accession>
<name>A0A918SBC1_9FLAO</name>
<dbReference type="EMBL" id="BMXB01000003">
    <property type="protein sequence ID" value="GHA34018.1"/>
    <property type="molecule type" value="Genomic_DNA"/>
</dbReference>
<dbReference type="AlphaFoldDB" id="A0A918SBC1"/>
<dbReference type="RefSeq" id="WP_229793688.1">
    <property type="nucleotide sequence ID" value="NZ_BMXB01000003.1"/>
</dbReference>
<sequence length="217" mass="24898">MKEKEIIKSGSNIAVIVAHPDDETLWCGGTILENPFSDWFVACLCRKNDSDRAPKFQKVLSILRARGEMGDLDDGPDQLPLAMQEVKKAVLELLPQEKFDLIITHYPSGEYTRHKRHEEVSGAVIELWQEDKIRTAALFTFAYEDGNKQYLPRKQASAGIQIKLKEETYDLKYRIITEVYGFPPDGFEALTTPKEEAFWKFDTSLAALNWLEKTRNQ</sequence>
<gene>
    <name evidence="1" type="ORF">GCM10007103_14470</name>
</gene>
<reference evidence="1" key="2">
    <citation type="submission" date="2020-09" db="EMBL/GenBank/DDBJ databases">
        <authorList>
            <person name="Sun Q."/>
            <person name="Kim S."/>
        </authorList>
    </citation>
    <scope>NUCLEOTIDE SEQUENCE</scope>
    <source>
        <strain evidence="1">KCTC 12719</strain>
    </source>
</reference>
<reference evidence="1" key="1">
    <citation type="journal article" date="2014" name="Int. J. Syst. Evol. Microbiol.">
        <title>Complete genome sequence of Corynebacterium casei LMG S-19264T (=DSM 44701T), isolated from a smear-ripened cheese.</title>
        <authorList>
            <consortium name="US DOE Joint Genome Institute (JGI-PGF)"/>
            <person name="Walter F."/>
            <person name="Albersmeier A."/>
            <person name="Kalinowski J."/>
            <person name="Ruckert C."/>
        </authorList>
    </citation>
    <scope>NUCLEOTIDE SEQUENCE</scope>
    <source>
        <strain evidence="1">KCTC 12719</strain>
    </source>
</reference>
<comment type="caution">
    <text evidence="1">The sequence shown here is derived from an EMBL/GenBank/DDBJ whole genome shotgun (WGS) entry which is preliminary data.</text>
</comment>
<proteinExistence type="predicted"/>
<dbReference type="Pfam" id="PF02585">
    <property type="entry name" value="PIG-L"/>
    <property type="match status" value="1"/>
</dbReference>
<dbReference type="InterPro" id="IPR003737">
    <property type="entry name" value="GlcNAc_PI_deacetylase-related"/>
</dbReference>
<dbReference type="InterPro" id="IPR024078">
    <property type="entry name" value="LmbE-like_dom_sf"/>
</dbReference>
<evidence type="ECO:0000313" key="1">
    <source>
        <dbReference type="EMBL" id="GHA34018.1"/>
    </source>
</evidence>